<protein>
    <submittedName>
        <fullName evidence="1">Methyltransferase type 12</fullName>
    </submittedName>
</protein>
<dbReference type="GO" id="GO:0032259">
    <property type="term" value="P:methylation"/>
    <property type="evidence" value="ECO:0007669"/>
    <property type="project" value="UniProtKB-KW"/>
</dbReference>
<keyword evidence="2" id="KW-1185">Reference proteome</keyword>
<dbReference type="Proteomes" id="UP000654257">
    <property type="component" value="Unassembled WGS sequence"/>
</dbReference>
<sequence length="232" mass="24734">MTLLTIDDTNTLDEQVEGFDSLFRSASAGKPCWVLNDAGVRAPMPVNRWLGGDAASTRDRVGDMALLVPCDGPTLDLGCGPGRLTADLARRGIRALGVDSSEAAIEMTVARGGHALQRSIFDTIPDAGSWRHVLLADGNIGIGGDPLRVLRRARELVAPDGYVLAEVDRPGTGLTSERIRWESQDATGGWFDWARVDPAAITDLAGASDLRVVTTVELGGRSFVRLAPVTSW</sequence>
<accession>A0A917FT50</accession>
<organism evidence="1 2">
    <name type="scientific">Rhodococcoides trifolii</name>
    <dbReference type="NCBI Taxonomy" id="908250"/>
    <lineage>
        <taxon>Bacteria</taxon>
        <taxon>Bacillati</taxon>
        <taxon>Actinomycetota</taxon>
        <taxon>Actinomycetes</taxon>
        <taxon>Mycobacteriales</taxon>
        <taxon>Nocardiaceae</taxon>
        <taxon>Rhodococcoides</taxon>
    </lineage>
</organism>
<dbReference type="InterPro" id="IPR029063">
    <property type="entry name" value="SAM-dependent_MTases_sf"/>
</dbReference>
<dbReference type="GO" id="GO:0008168">
    <property type="term" value="F:methyltransferase activity"/>
    <property type="evidence" value="ECO:0007669"/>
    <property type="project" value="UniProtKB-KW"/>
</dbReference>
<reference evidence="1" key="1">
    <citation type="journal article" date="2014" name="Int. J. Syst. Evol. Microbiol.">
        <title>Complete genome sequence of Corynebacterium casei LMG S-19264T (=DSM 44701T), isolated from a smear-ripened cheese.</title>
        <authorList>
            <consortium name="US DOE Joint Genome Institute (JGI-PGF)"/>
            <person name="Walter F."/>
            <person name="Albersmeier A."/>
            <person name="Kalinowski J."/>
            <person name="Ruckert C."/>
        </authorList>
    </citation>
    <scope>NUCLEOTIDE SEQUENCE</scope>
    <source>
        <strain evidence="1">CCM 7905</strain>
    </source>
</reference>
<evidence type="ECO:0000313" key="1">
    <source>
        <dbReference type="EMBL" id="GGG01027.1"/>
    </source>
</evidence>
<dbReference type="SUPFAM" id="SSF53335">
    <property type="entry name" value="S-adenosyl-L-methionine-dependent methyltransferases"/>
    <property type="match status" value="1"/>
</dbReference>
<dbReference type="EMBL" id="BMCU01000001">
    <property type="protein sequence ID" value="GGG01027.1"/>
    <property type="molecule type" value="Genomic_DNA"/>
</dbReference>
<comment type="caution">
    <text evidence="1">The sequence shown here is derived from an EMBL/GenBank/DDBJ whole genome shotgun (WGS) entry which is preliminary data.</text>
</comment>
<dbReference type="CDD" id="cd02440">
    <property type="entry name" value="AdoMet_MTases"/>
    <property type="match status" value="1"/>
</dbReference>
<dbReference type="AlphaFoldDB" id="A0A917FT50"/>
<keyword evidence="1" id="KW-0808">Transferase</keyword>
<name>A0A917FT50_9NOCA</name>
<dbReference type="Pfam" id="PF13489">
    <property type="entry name" value="Methyltransf_23"/>
    <property type="match status" value="1"/>
</dbReference>
<proteinExistence type="predicted"/>
<keyword evidence="1" id="KW-0489">Methyltransferase</keyword>
<reference evidence="1" key="2">
    <citation type="submission" date="2020-09" db="EMBL/GenBank/DDBJ databases">
        <authorList>
            <person name="Sun Q."/>
            <person name="Sedlacek I."/>
        </authorList>
    </citation>
    <scope>NUCLEOTIDE SEQUENCE</scope>
    <source>
        <strain evidence="1">CCM 7905</strain>
    </source>
</reference>
<gene>
    <name evidence="1" type="ORF">GCM10007304_13710</name>
</gene>
<dbReference type="RefSeq" id="WP_188543872.1">
    <property type="nucleotide sequence ID" value="NZ_BMCU01000001.1"/>
</dbReference>
<dbReference type="Gene3D" id="3.40.50.150">
    <property type="entry name" value="Vaccinia Virus protein VP39"/>
    <property type="match status" value="1"/>
</dbReference>
<evidence type="ECO:0000313" key="2">
    <source>
        <dbReference type="Proteomes" id="UP000654257"/>
    </source>
</evidence>